<evidence type="ECO:0000259" key="1">
    <source>
        <dbReference type="Pfam" id="PF06250"/>
    </source>
</evidence>
<dbReference type="PANTHER" id="PTHR30547">
    <property type="entry name" value="UNCHARACTERIZED PROTEIN YHCG-RELATED"/>
    <property type="match status" value="1"/>
</dbReference>
<evidence type="ECO:0000313" key="5">
    <source>
        <dbReference type="Proteomes" id="UP000489351"/>
    </source>
</evidence>
<comment type="caution">
    <text evidence="3">The sequence shown here is derived from an EMBL/GenBank/DDBJ whole genome shotgun (WGS) entry which is preliminary data.</text>
</comment>
<dbReference type="Gene3D" id="3.40.1350.10">
    <property type="match status" value="1"/>
</dbReference>
<geneLocation type="plasmid" evidence="3">
    <name>pl2</name>
</geneLocation>
<protein>
    <submittedName>
        <fullName evidence="3">DUF1016 domain-containing protein</fullName>
    </submittedName>
    <submittedName>
        <fullName evidence="4">DUF1016 family protein</fullName>
    </submittedName>
</protein>
<dbReference type="Pfam" id="PF17761">
    <property type="entry name" value="DUF1016_N"/>
    <property type="match status" value="1"/>
</dbReference>
<dbReference type="InterPro" id="IPR053148">
    <property type="entry name" value="PD-DEXK-like_domain"/>
</dbReference>
<name>A0A5M8I809_CHLPH</name>
<evidence type="ECO:0000259" key="2">
    <source>
        <dbReference type="Pfam" id="PF17761"/>
    </source>
</evidence>
<dbReference type="GO" id="GO:0003676">
    <property type="term" value="F:nucleic acid binding"/>
    <property type="evidence" value="ECO:0007669"/>
    <property type="project" value="InterPro"/>
</dbReference>
<feature type="domain" description="YhcG N-terminal" evidence="2">
    <location>
        <begin position="15"/>
        <end position="183"/>
    </location>
</feature>
<reference evidence="3" key="1">
    <citation type="submission" date="2019-07" db="EMBL/GenBank/DDBJ databases">
        <title>Draft genome Sequence of Chlorobium phaeovibrioides sp. strain PhvTcv-s14, from the Phylum Chlorobi.</title>
        <authorList>
            <person name="Babenko V."/>
            <person name="Boldyreva D."/>
            <person name="Kanygina A."/>
            <person name="Selezneva O."/>
            <person name="Akopiyan T."/>
            <person name="Lunina O."/>
        </authorList>
    </citation>
    <scope>NUCLEOTIDE SEQUENCE [LARGE SCALE GENOMIC DNA]</scope>
    <source>
        <strain evidence="3">GrTcv12</strain>
        <plasmid evidence="3">pl2</plasmid>
    </source>
</reference>
<accession>A0A5M8I809</accession>
<dbReference type="InterPro" id="IPR041527">
    <property type="entry name" value="YhcG_N"/>
</dbReference>
<reference evidence="4 5" key="2">
    <citation type="submission" date="2019-11" db="EMBL/GenBank/DDBJ databases">
        <title>Green- and brown-colored morphotypes of Chlorobia in the stratified aquatic ecosystems of Kandalaksha Gulf (White Sea): A model for study of the accessory genome evolution.</title>
        <authorList>
            <person name="Grouzdev D.S."/>
        </authorList>
    </citation>
    <scope>NUCLEOTIDE SEQUENCE [LARGE SCALE GENOMIC DNA]</scope>
    <source>
        <strain evidence="4 5">ZM</strain>
    </source>
</reference>
<evidence type="ECO:0000313" key="4">
    <source>
        <dbReference type="EMBL" id="MWV54972.1"/>
    </source>
</evidence>
<dbReference type="RefSeq" id="WP_151418982.1">
    <property type="nucleotide sequence ID" value="NZ_CM018434.1"/>
</dbReference>
<dbReference type="PANTHER" id="PTHR30547:SF5">
    <property type="entry name" value="NUCLEASE YHCG-RELATED"/>
    <property type="match status" value="1"/>
</dbReference>
<dbReference type="Proteomes" id="UP000489351">
    <property type="component" value="Unassembled WGS sequence"/>
</dbReference>
<proteinExistence type="predicted"/>
<dbReference type="InterPro" id="IPR011856">
    <property type="entry name" value="tRNA_endonuc-like_dom_sf"/>
</dbReference>
<keyword evidence="3" id="KW-0614">Plasmid</keyword>
<dbReference type="InterPro" id="IPR009362">
    <property type="entry name" value="YhcG_C"/>
</dbReference>
<keyword evidence="5" id="KW-1185">Reference proteome</keyword>
<dbReference type="EMBL" id="VMRG01000004">
    <property type="protein sequence ID" value="KAA6230385.1"/>
    <property type="molecule type" value="Genomic_DNA"/>
</dbReference>
<evidence type="ECO:0000313" key="3">
    <source>
        <dbReference type="EMBL" id="KAA6230385.1"/>
    </source>
</evidence>
<feature type="domain" description="YhcG PDDEXK nuclease" evidence="1">
    <location>
        <begin position="208"/>
        <end position="361"/>
    </location>
</feature>
<dbReference type="AlphaFoldDB" id="A0A5M8I809"/>
<organism evidence="3">
    <name type="scientific">Chlorobium phaeovibrioides</name>
    <dbReference type="NCBI Taxonomy" id="1094"/>
    <lineage>
        <taxon>Bacteria</taxon>
        <taxon>Pseudomonadati</taxon>
        <taxon>Chlorobiota</taxon>
        <taxon>Chlorobiia</taxon>
        <taxon>Chlorobiales</taxon>
        <taxon>Chlorobiaceae</taxon>
        <taxon>Chlorobium/Pelodictyon group</taxon>
        <taxon>Chlorobium</taxon>
    </lineage>
</organism>
<dbReference type="Proteomes" id="UP000327458">
    <property type="component" value="Plasmid pl2"/>
</dbReference>
<dbReference type="Pfam" id="PF06250">
    <property type="entry name" value="YhcG_C"/>
    <property type="match status" value="1"/>
</dbReference>
<dbReference type="EMBL" id="WUBZ01000029">
    <property type="protein sequence ID" value="MWV54972.1"/>
    <property type="molecule type" value="Genomic_DNA"/>
</dbReference>
<gene>
    <name evidence="3" type="ORF">FP507_10995</name>
    <name evidence="4" type="ORF">GJ685_07880</name>
</gene>
<sequence>MDFKRLLALFTETHQELQQRATRSVDTSLVIRNWLFGWYIVEFEQGGSDRAEYGANLLKKMAAQLTLKGCSERSLALCCKFYLTYSGILQAVPAKSESKQNEFQEIGQTLPVLSFDAIASAPKMLQEISEKLAECFSLGWTHYVGLLSISNADERRFYEIEARENSWGARELERQIAASLYERLALSRDKEGIRRLSQKGLVIEKPADVIKNPLVLEFLDLEEKSAYSEHTLETAIIERLEHFLLELGKGFLFEARQKRFTFDNDHFYVDLVFYNRLLRCYVLIDLKRDKLTHQDLGQMQMYVNYFDRYVKMEDELPTIGILLCHRKHDALVELTLPKDSNIFASKYQLYLPSKDELKRQLEAVAVGIESCGDPTQKGMGDIKSHETLTPWLDQLGNPTPPFGK</sequence>